<reference evidence="2" key="1">
    <citation type="journal article" date="2003" name="Genome Biol.">
        <title>An integrated gene annotation and transcriptional profiling approach towards the full gene content of the Drosophila genome.</title>
        <authorList>
            <person name="Hild M."/>
            <person name="Beckmann B."/>
            <person name="Haas S.A."/>
            <person name="Koch B."/>
            <person name="Solovyev V."/>
            <person name="Busold C."/>
            <person name="Fellenberg K."/>
            <person name="Boutros M."/>
            <person name="Vingron M."/>
            <person name="Sauer F."/>
            <person name="Hoheisel J.D."/>
            <person name="Paro R."/>
        </authorList>
    </citation>
    <scope>NUCLEOTIDE SEQUENCE</scope>
</reference>
<accession>Q6IHZ5</accession>
<name>Q6IHZ5_DROME</name>
<feature type="region of interest" description="Disordered" evidence="1">
    <location>
        <begin position="81"/>
        <end position="104"/>
    </location>
</feature>
<evidence type="ECO:0000313" key="2">
    <source>
        <dbReference type="EMBL" id="DAA03470.1"/>
    </source>
</evidence>
<organism evidence="2">
    <name type="scientific">Drosophila melanogaster</name>
    <name type="common">Fruit fly</name>
    <dbReference type="NCBI Taxonomy" id="7227"/>
    <lineage>
        <taxon>Eukaryota</taxon>
        <taxon>Metazoa</taxon>
        <taxon>Ecdysozoa</taxon>
        <taxon>Arthropoda</taxon>
        <taxon>Hexapoda</taxon>
        <taxon>Insecta</taxon>
        <taxon>Pterygota</taxon>
        <taxon>Neoptera</taxon>
        <taxon>Endopterygota</taxon>
        <taxon>Diptera</taxon>
        <taxon>Brachycera</taxon>
        <taxon>Muscomorpha</taxon>
        <taxon>Ephydroidea</taxon>
        <taxon>Drosophilidae</taxon>
        <taxon>Drosophila</taxon>
        <taxon>Sophophora</taxon>
    </lineage>
</organism>
<dbReference type="AlphaFoldDB" id="Q6IHZ5"/>
<proteinExistence type="predicted"/>
<gene>
    <name evidence="2" type="ORF">HDC00223</name>
</gene>
<evidence type="ECO:0000256" key="1">
    <source>
        <dbReference type="SAM" id="MobiDB-lite"/>
    </source>
</evidence>
<dbReference type="EMBL" id="BK003271">
    <property type="protein sequence ID" value="DAA03470.1"/>
    <property type="molecule type" value="Genomic_DNA"/>
</dbReference>
<protein>
    <submittedName>
        <fullName evidence="2">HDC00223</fullName>
    </submittedName>
</protein>
<sequence length="154" mass="16942">MSVVFPYFELAVWESPLKLGLVLCDNMTIIAKCETHFHCGINNGQQVTNLTSESRSFASFEISDPRIPHFATHRTWLMRPTAPGQVSEYQSEPQLPGPKAPPASKLTAAAKTQIDQRLWRYPQIKGASAGKGVRGVWGGEEEEGQGADMAIFVP</sequence>